<evidence type="ECO:0000313" key="3">
    <source>
        <dbReference type="Proteomes" id="UP000585474"/>
    </source>
</evidence>
<comment type="caution">
    <text evidence="2">The sequence shown here is derived from an EMBL/GenBank/DDBJ whole genome shotgun (WGS) entry which is preliminary data.</text>
</comment>
<proteinExistence type="predicted"/>
<dbReference type="OrthoDB" id="1752139at2759"/>
<dbReference type="AlphaFoldDB" id="A0A7J0EMN2"/>
<gene>
    <name evidence="2" type="ORF">Acr_05g0013820</name>
</gene>
<sequence length="275" mass="31625">MDHLDSFKNLMLLQRASDEVMCRAFLATLRGSMSSWFKKLSPRTINSFGDLSKRFVANVMNYKARQKNASRLFTIHQRVGESLREYVKQFNQAILEVEDPNDKAKANKYITAEELAEAKRSTQRKPDDYKKRGARLKKDRIQEEDVKRCQGRDMLSGQMGPAEEEVYKLFSSITEVNPPITFTNENLKGLHLPHDDTLVVIATIANFNIQRILIDNRTFANILFSSAFDKMMIGRDKLHLFHSSLIKFWGGSIYPMGWIKLPLTVGTKPHHTTVL</sequence>
<dbReference type="EMBL" id="BJWL01000005">
    <property type="protein sequence ID" value="GFY87743.1"/>
    <property type="molecule type" value="Genomic_DNA"/>
</dbReference>
<dbReference type="Pfam" id="PF03732">
    <property type="entry name" value="Retrotrans_gag"/>
    <property type="match status" value="1"/>
</dbReference>
<protein>
    <recommendedName>
        <fullName evidence="1">Retrotransposon gag domain-containing protein</fullName>
    </recommendedName>
</protein>
<dbReference type="Proteomes" id="UP000585474">
    <property type="component" value="Unassembled WGS sequence"/>
</dbReference>
<dbReference type="PANTHER" id="PTHR33240">
    <property type="entry name" value="OS08G0508500 PROTEIN"/>
    <property type="match status" value="1"/>
</dbReference>
<evidence type="ECO:0000313" key="2">
    <source>
        <dbReference type="EMBL" id="GFY87743.1"/>
    </source>
</evidence>
<name>A0A7J0EMN2_9ERIC</name>
<accession>A0A7J0EMN2</accession>
<feature type="domain" description="Retrotransposon gag" evidence="1">
    <location>
        <begin position="25"/>
        <end position="107"/>
    </location>
</feature>
<dbReference type="InterPro" id="IPR005162">
    <property type="entry name" value="Retrotrans_gag_dom"/>
</dbReference>
<reference evidence="2 3" key="1">
    <citation type="submission" date="2019-07" db="EMBL/GenBank/DDBJ databases">
        <title>De Novo Assembly of kiwifruit Actinidia rufa.</title>
        <authorList>
            <person name="Sugita-Konishi S."/>
            <person name="Sato K."/>
            <person name="Mori E."/>
            <person name="Abe Y."/>
            <person name="Kisaki G."/>
            <person name="Hamano K."/>
            <person name="Suezawa K."/>
            <person name="Otani M."/>
            <person name="Fukuda T."/>
            <person name="Manabe T."/>
            <person name="Gomi K."/>
            <person name="Tabuchi M."/>
            <person name="Akimitsu K."/>
            <person name="Kataoka I."/>
        </authorList>
    </citation>
    <scope>NUCLEOTIDE SEQUENCE [LARGE SCALE GENOMIC DNA]</scope>
    <source>
        <strain evidence="3">cv. Fuchu</strain>
    </source>
</reference>
<keyword evidence="3" id="KW-1185">Reference proteome</keyword>
<organism evidence="2 3">
    <name type="scientific">Actinidia rufa</name>
    <dbReference type="NCBI Taxonomy" id="165716"/>
    <lineage>
        <taxon>Eukaryota</taxon>
        <taxon>Viridiplantae</taxon>
        <taxon>Streptophyta</taxon>
        <taxon>Embryophyta</taxon>
        <taxon>Tracheophyta</taxon>
        <taxon>Spermatophyta</taxon>
        <taxon>Magnoliopsida</taxon>
        <taxon>eudicotyledons</taxon>
        <taxon>Gunneridae</taxon>
        <taxon>Pentapetalae</taxon>
        <taxon>asterids</taxon>
        <taxon>Ericales</taxon>
        <taxon>Actinidiaceae</taxon>
        <taxon>Actinidia</taxon>
    </lineage>
</organism>
<dbReference type="PANTHER" id="PTHR33240:SF15">
    <property type="entry name" value="GAG-PRO-LIKE PROTEIN"/>
    <property type="match status" value="1"/>
</dbReference>
<evidence type="ECO:0000259" key="1">
    <source>
        <dbReference type="Pfam" id="PF03732"/>
    </source>
</evidence>